<dbReference type="AlphaFoldDB" id="A0AAD7XL18"/>
<evidence type="ECO:0000256" key="2">
    <source>
        <dbReference type="ARBA" id="ARBA00012732"/>
    </source>
</evidence>
<evidence type="ECO:0000256" key="7">
    <source>
        <dbReference type="ARBA" id="ARBA00023295"/>
    </source>
</evidence>
<evidence type="ECO:0000256" key="4">
    <source>
        <dbReference type="ARBA" id="ARBA00022638"/>
    </source>
</evidence>
<reference evidence="8" key="1">
    <citation type="submission" date="2023-01" db="EMBL/GenBank/DDBJ databases">
        <title>Metagenome sequencing of chrysophaentin producing Chrysophaeum taylorii.</title>
        <authorList>
            <person name="Davison J."/>
            <person name="Bewley C."/>
        </authorList>
    </citation>
    <scope>NUCLEOTIDE SEQUENCE</scope>
    <source>
        <strain evidence="8">NIES-1699</strain>
    </source>
</reference>
<keyword evidence="4" id="KW-0081">Bacteriolytic enzyme</keyword>
<comment type="caution">
    <text evidence="8">The sequence shown here is derived from an EMBL/GenBank/DDBJ whole genome shotgun (WGS) entry which is preliminary data.</text>
</comment>
<name>A0AAD7XL18_9STRA</name>
<dbReference type="Proteomes" id="UP001230188">
    <property type="component" value="Unassembled WGS sequence"/>
</dbReference>
<dbReference type="GO" id="GO:0003796">
    <property type="term" value="F:lysozyme activity"/>
    <property type="evidence" value="ECO:0007669"/>
    <property type="project" value="UniProtKB-EC"/>
</dbReference>
<keyword evidence="5" id="KW-0378">Hydrolase</keyword>
<dbReference type="EC" id="3.2.1.17" evidence="2"/>
<keyword evidence="9" id="KW-1185">Reference proteome</keyword>
<dbReference type="EMBL" id="JAQMWT010000390">
    <property type="protein sequence ID" value="KAJ8602084.1"/>
    <property type="molecule type" value="Genomic_DNA"/>
</dbReference>
<keyword evidence="3" id="KW-0929">Antimicrobial</keyword>
<dbReference type="GO" id="GO:0031640">
    <property type="term" value="P:killing of cells of another organism"/>
    <property type="evidence" value="ECO:0007669"/>
    <property type="project" value="UniProtKB-KW"/>
</dbReference>
<proteinExistence type="predicted"/>
<dbReference type="InterPro" id="IPR008597">
    <property type="entry name" value="Invert_lysozyme"/>
</dbReference>
<dbReference type="PANTHER" id="PTHR11195">
    <property type="entry name" value="DESTABILASE-RELATED"/>
    <property type="match status" value="1"/>
</dbReference>
<evidence type="ECO:0000313" key="8">
    <source>
        <dbReference type="EMBL" id="KAJ8602084.1"/>
    </source>
</evidence>
<sequence length="123" mass="13728">MDLLRAIFNVILVIESNDDENVRDGDGGKAIGPAQIWRSYHKDAKEVDSSIGDYAECKGPGSREESFKVFVAYMKRYATKARLKREPSVEDIVRIHNGGPNGFEKEATLPYYDKFLKAGGGEL</sequence>
<evidence type="ECO:0000256" key="6">
    <source>
        <dbReference type="ARBA" id="ARBA00023157"/>
    </source>
</evidence>
<evidence type="ECO:0000313" key="9">
    <source>
        <dbReference type="Proteomes" id="UP001230188"/>
    </source>
</evidence>
<dbReference type="GO" id="GO:0042742">
    <property type="term" value="P:defense response to bacterium"/>
    <property type="evidence" value="ECO:0007669"/>
    <property type="project" value="UniProtKB-KW"/>
</dbReference>
<dbReference type="PROSITE" id="PS51909">
    <property type="entry name" value="LYSOZYME_I"/>
    <property type="match status" value="1"/>
</dbReference>
<comment type="catalytic activity">
    <reaction evidence="1">
        <text>Hydrolysis of (1-&gt;4)-beta-linkages between N-acetylmuramic acid and N-acetyl-D-glucosamine residues in a peptidoglycan and between N-acetyl-D-glucosamine residues in chitodextrins.</text>
        <dbReference type="EC" id="3.2.1.17"/>
    </reaction>
</comment>
<dbReference type="PANTHER" id="PTHR11195:SF13">
    <property type="entry name" value="INVERTEBRATE-TYPE LYSOZYME 2-RELATED"/>
    <property type="match status" value="1"/>
</dbReference>
<evidence type="ECO:0000256" key="5">
    <source>
        <dbReference type="ARBA" id="ARBA00022801"/>
    </source>
</evidence>
<dbReference type="Pfam" id="PF05497">
    <property type="entry name" value="Destabilase"/>
    <property type="match status" value="1"/>
</dbReference>
<evidence type="ECO:0000256" key="1">
    <source>
        <dbReference type="ARBA" id="ARBA00000632"/>
    </source>
</evidence>
<dbReference type="Gene3D" id="1.10.530.10">
    <property type="match status" value="1"/>
</dbReference>
<keyword evidence="6" id="KW-1015">Disulfide bond</keyword>
<accession>A0AAD7XL18</accession>
<evidence type="ECO:0000256" key="3">
    <source>
        <dbReference type="ARBA" id="ARBA00022529"/>
    </source>
</evidence>
<protein>
    <recommendedName>
        <fullName evidence="2">lysozyme</fullName>
        <ecNumber evidence="2">3.2.1.17</ecNumber>
    </recommendedName>
</protein>
<keyword evidence="7" id="KW-0326">Glycosidase</keyword>
<organism evidence="8 9">
    <name type="scientific">Chrysophaeum taylorii</name>
    <dbReference type="NCBI Taxonomy" id="2483200"/>
    <lineage>
        <taxon>Eukaryota</taxon>
        <taxon>Sar</taxon>
        <taxon>Stramenopiles</taxon>
        <taxon>Ochrophyta</taxon>
        <taxon>Pelagophyceae</taxon>
        <taxon>Pelagomonadales</taxon>
        <taxon>Pelagomonadaceae</taxon>
        <taxon>Chrysophaeum</taxon>
    </lineage>
</organism>
<gene>
    <name evidence="8" type="ORF">CTAYLR_001632</name>
</gene>